<dbReference type="Proteomes" id="UP000291343">
    <property type="component" value="Unassembled WGS sequence"/>
</dbReference>
<organism evidence="1 2">
    <name type="scientific">Laodelphax striatellus</name>
    <name type="common">Small brown planthopper</name>
    <name type="synonym">Delphax striatella</name>
    <dbReference type="NCBI Taxonomy" id="195883"/>
    <lineage>
        <taxon>Eukaryota</taxon>
        <taxon>Metazoa</taxon>
        <taxon>Ecdysozoa</taxon>
        <taxon>Arthropoda</taxon>
        <taxon>Hexapoda</taxon>
        <taxon>Insecta</taxon>
        <taxon>Pterygota</taxon>
        <taxon>Neoptera</taxon>
        <taxon>Paraneoptera</taxon>
        <taxon>Hemiptera</taxon>
        <taxon>Auchenorrhyncha</taxon>
        <taxon>Fulgoroidea</taxon>
        <taxon>Delphacidae</taxon>
        <taxon>Criomorphinae</taxon>
        <taxon>Laodelphax</taxon>
    </lineage>
</organism>
<protein>
    <submittedName>
        <fullName evidence="1">Uncharacterized protein</fullName>
    </submittedName>
</protein>
<dbReference type="InParanoid" id="A0A482XHM6"/>
<comment type="caution">
    <text evidence="1">The sequence shown here is derived from an EMBL/GenBank/DDBJ whole genome shotgun (WGS) entry which is preliminary data.</text>
</comment>
<dbReference type="EMBL" id="QKKF02009244">
    <property type="protein sequence ID" value="RZF45416.1"/>
    <property type="molecule type" value="Genomic_DNA"/>
</dbReference>
<evidence type="ECO:0000313" key="2">
    <source>
        <dbReference type="Proteomes" id="UP000291343"/>
    </source>
</evidence>
<reference evidence="1 2" key="1">
    <citation type="journal article" date="2017" name="Gigascience">
        <title>Genome sequence of the small brown planthopper, Laodelphax striatellus.</title>
        <authorList>
            <person name="Zhu J."/>
            <person name="Jiang F."/>
            <person name="Wang X."/>
            <person name="Yang P."/>
            <person name="Bao Y."/>
            <person name="Zhao W."/>
            <person name="Wang W."/>
            <person name="Lu H."/>
            <person name="Wang Q."/>
            <person name="Cui N."/>
            <person name="Li J."/>
            <person name="Chen X."/>
            <person name="Luo L."/>
            <person name="Yu J."/>
            <person name="Kang L."/>
            <person name="Cui F."/>
        </authorList>
    </citation>
    <scope>NUCLEOTIDE SEQUENCE [LARGE SCALE GENOMIC DNA]</scope>
    <source>
        <strain evidence="1">Lst14</strain>
    </source>
</reference>
<keyword evidence="2" id="KW-1185">Reference proteome</keyword>
<dbReference type="OrthoDB" id="7420673at2759"/>
<dbReference type="AlphaFoldDB" id="A0A482XHM6"/>
<proteinExistence type="predicted"/>
<name>A0A482XHM6_LAOST</name>
<sequence>MLRERSKRVILGIPYMIMFSRTVALKSRHSFMARTTALTGSKEECRLNRWRDELNGDQPDPLEGIRAGHNLDYTVWRTLNRMRSGVSRCKSNLLKWAFFLMGMIDVNVEQGRIKSIC</sequence>
<evidence type="ECO:0000313" key="1">
    <source>
        <dbReference type="EMBL" id="RZF45416.1"/>
    </source>
</evidence>
<gene>
    <name evidence="1" type="ORF">LSTR_LSTR002859</name>
</gene>
<accession>A0A482XHM6</accession>